<comment type="similarity">
    <text evidence="8">Belongs to the binding-protein-dependent transport system permease family. LivHM subfamily.</text>
</comment>
<dbReference type="Proteomes" id="UP000278475">
    <property type="component" value="Unassembled WGS sequence"/>
</dbReference>
<reference evidence="10 11" key="1">
    <citation type="submission" date="2018-06" db="EMBL/GenBank/DDBJ databases">
        <title>Extensive metabolic versatility and redundancy in microbially diverse, dynamic hydrothermal sediments.</title>
        <authorList>
            <person name="Dombrowski N."/>
            <person name="Teske A."/>
            <person name="Baker B.J."/>
        </authorList>
    </citation>
    <scope>NUCLEOTIDE SEQUENCE [LARGE SCALE GENOMIC DNA]</scope>
    <source>
        <strain evidence="10">B66_G16</strain>
    </source>
</reference>
<feature type="transmembrane region" description="Helical" evidence="9">
    <location>
        <begin position="213"/>
        <end position="238"/>
    </location>
</feature>
<keyword evidence="7 9" id="KW-0472">Membrane</keyword>
<feature type="transmembrane region" description="Helical" evidence="9">
    <location>
        <begin position="271"/>
        <end position="289"/>
    </location>
</feature>
<dbReference type="PANTHER" id="PTHR11795:SF442">
    <property type="entry name" value="ABC TRANSPORTER ATP-BINDING PROTEIN"/>
    <property type="match status" value="1"/>
</dbReference>
<keyword evidence="6 9" id="KW-1133">Transmembrane helix</keyword>
<dbReference type="InterPro" id="IPR001851">
    <property type="entry name" value="ABC_transp_permease"/>
</dbReference>
<evidence type="ECO:0000256" key="5">
    <source>
        <dbReference type="ARBA" id="ARBA00022970"/>
    </source>
</evidence>
<evidence type="ECO:0000256" key="7">
    <source>
        <dbReference type="ARBA" id="ARBA00023136"/>
    </source>
</evidence>
<evidence type="ECO:0000256" key="2">
    <source>
        <dbReference type="ARBA" id="ARBA00022448"/>
    </source>
</evidence>
<comment type="subcellular location">
    <subcellularLocation>
        <location evidence="1">Cell membrane</location>
        <topology evidence="1">Multi-pass membrane protein</topology>
    </subcellularLocation>
</comment>
<feature type="transmembrane region" description="Helical" evidence="9">
    <location>
        <begin position="186"/>
        <end position="207"/>
    </location>
</feature>
<gene>
    <name evidence="10" type="ORF">DRJ31_05510</name>
</gene>
<feature type="transmembrane region" description="Helical" evidence="9">
    <location>
        <begin position="37"/>
        <end position="58"/>
    </location>
</feature>
<dbReference type="EMBL" id="QMQV01000043">
    <property type="protein sequence ID" value="RLE49278.1"/>
    <property type="molecule type" value="Genomic_DNA"/>
</dbReference>
<dbReference type="AlphaFoldDB" id="A0A497ERR5"/>
<feature type="transmembrane region" description="Helical" evidence="9">
    <location>
        <begin position="142"/>
        <end position="166"/>
    </location>
</feature>
<sequence length="297" mass="31962">MSAVFDIAFGGLFYASIIFLIAAGLQVVFGTQKILNLACGSFYALGAYAGISFIDWFVGPGSSAPYFMLVLIAAGLSLFFLGPVIERGVLKFIYPREEVFQLLATFALVLIFEDIIKIFWGIYPRIAKGTAIVYQSIHIGEIVIPLYHLFVIVCSFSIALIIGFVIKNTKFGKMLRAVADDREMAAALGINVTHVYLLSFTLGTVLGTLGGSLIIPVTAAMLGMGIEAIVLAFAVVVIGGLGSMMGAFIGAIIVGMLKAVALATFPELETFVIYLLVIIILLIRPWGLFGRPEIEAR</sequence>
<feature type="transmembrane region" description="Helical" evidence="9">
    <location>
        <begin position="102"/>
        <end position="122"/>
    </location>
</feature>
<organism evidence="10 11">
    <name type="scientific">Thermoproteota archaeon</name>
    <dbReference type="NCBI Taxonomy" id="2056631"/>
    <lineage>
        <taxon>Archaea</taxon>
        <taxon>Thermoproteota</taxon>
    </lineage>
</organism>
<evidence type="ECO:0000256" key="3">
    <source>
        <dbReference type="ARBA" id="ARBA00022475"/>
    </source>
</evidence>
<accession>A0A497ERR5</accession>
<keyword evidence="3" id="KW-1003">Cell membrane</keyword>
<keyword evidence="2" id="KW-0813">Transport</keyword>
<evidence type="ECO:0000256" key="1">
    <source>
        <dbReference type="ARBA" id="ARBA00004651"/>
    </source>
</evidence>
<keyword evidence="5" id="KW-0029">Amino-acid transport</keyword>
<dbReference type="GO" id="GO:0006865">
    <property type="term" value="P:amino acid transport"/>
    <property type="evidence" value="ECO:0007669"/>
    <property type="project" value="UniProtKB-KW"/>
</dbReference>
<comment type="caution">
    <text evidence="10">The sequence shown here is derived from an EMBL/GenBank/DDBJ whole genome shotgun (WGS) entry which is preliminary data.</text>
</comment>
<feature type="transmembrane region" description="Helical" evidence="9">
    <location>
        <begin position="64"/>
        <end position="81"/>
    </location>
</feature>
<evidence type="ECO:0000256" key="9">
    <source>
        <dbReference type="SAM" id="Phobius"/>
    </source>
</evidence>
<dbReference type="GO" id="GO:0022857">
    <property type="term" value="F:transmembrane transporter activity"/>
    <property type="evidence" value="ECO:0007669"/>
    <property type="project" value="InterPro"/>
</dbReference>
<feature type="transmembrane region" description="Helical" evidence="9">
    <location>
        <begin position="12"/>
        <end position="30"/>
    </location>
</feature>
<dbReference type="Pfam" id="PF02653">
    <property type="entry name" value="BPD_transp_2"/>
    <property type="match status" value="1"/>
</dbReference>
<keyword evidence="4 9" id="KW-0812">Transmembrane</keyword>
<name>A0A497ERR5_9CREN</name>
<dbReference type="InterPro" id="IPR052157">
    <property type="entry name" value="BCAA_transport_permease"/>
</dbReference>
<dbReference type="PANTHER" id="PTHR11795">
    <property type="entry name" value="BRANCHED-CHAIN AMINO ACID TRANSPORT SYSTEM PERMEASE PROTEIN LIVH"/>
    <property type="match status" value="1"/>
</dbReference>
<proteinExistence type="inferred from homology"/>
<dbReference type="GO" id="GO:0005886">
    <property type="term" value="C:plasma membrane"/>
    <property type="evidence" value="ECO:0007669"/>
    <property type="project" value="UniProtKB-SubCell"/>
</dbReference>
<evidence type="ECO:0000256" key="8">
    <source>
        <dbReference type="ARBA" id="ARBA00037998"/>
    </source>
</evidence>
<feature type="transmembrane region" description="Helical" evidence="9">
    <location>
        <begin position="245"/>
        <end position="265"/>
    </location>
</feature>
<evidence type="ECO:0000313" key="11">
    <source>
        <dbReference type="Proteomes" id="UP000278475"/>
    </source>
</evidence>
<evidence type="ECO:0000256" key="4">
    <source>
        <dbReference type="ARBA" id="ARBA00022692"/>
    </source>
</evidence>
<evidence type="ECO:0000256" key="6">
    <source>
        <dbReference type="ARBA" id="ARBA00022989"/>
    </source>
</evidence>
<protein>
    <submittedName>
        <fullName evidence="10">Branched-chain amino acid ABC transporter permease</fullName>
    </submittedName>
</protein>
<dbReference type="CDD" id="cd06582">
    <property type="entry name" value="TM_PBP1_LivH_like"/>
    <property type="match status" value="1"/>
</dbReference>
<evidence type="ECO:0000313" key="10">
    <source>
        <dbReference type="EMBL" id="RLE49278.1"/>
    </source>
</evidence>